<dbReference type="SUPFAM" id="SSF50800">
    <property type="entry name" value="PK beta-barrel domain-like"/>
    <property type="match status" value="1"/>
</dbReference>
<dbReference type="Gene3D" id="3.40.1380.20">
    <property type="entry name" value="Pyruvate kinase, C-terminal domain"/>
    <property type="match status" value="1"/>
</dbReference>
<dbReference type="Gene3D" id="2.40.33.10">
    <property type="entry name" value="PK beta-barrel domain-like"/>
    <property type="match status" value="1"/>
</dbReference>
<feature type="domain" description="Pyruvate kinase barrel" evidence="14">
    <location>
        <begin position="1"/>
        <end position="303"/>
    </location>
</feature>
<dbReference type="PRINTS" id="PR01050">
    <property type="entry name" value="PYRUVTKNASE"/>
</dbReference>
<evidence type="ECO:0000256" key="8">
    <source>
        <dbReference type="ARBA" id="ARBA00022840"/>
    </source>
</evidence>
<evidence type="ECO:0000256" key="5">
    <source>
        <dbReference type="ARBA" id="ARBA00022723"/>
    </source>
</evidence>
<evidence type="ECO:0000256" key="7">
    <source>
        <dbReference type="ARBA" id="ARBA00022777"/>
    </source>
</evidence>
<keyword evidence="10 13" id="KW-0324">Glycolysis</keyword>
<dbReference type="Pfam" id="PF02887">
    <property type="entry name" value="PK_C"/>
    <property type="match status" value="1"/>
</dbReference>
<comment type="pathway">
    <text evidence="1 13">Carbohydrate degradation; glycolysis; pyruvate from D-glyceraldehyde 3-phosphate: step 5/5.</text>
</comment>
<dbReference type="GO" id="GO:0004743">
    <property type="term" value="F:pyruvate kinase activity"/>
    <property type="evidence" value="ECO:0007669"/>
    <property type="project" value="UniProtKB-UniRule"/>
</dbReference>
<dbReference type="InterPro" id="IPR015813">
    <property type="entry name" value="Pyrv/PenolPyrv_kinase-like_dom"/>
</dbReference>
<dbReference type="InterPro" id="IPR015795">
    <property type="entry name" value="Pyrv_Knase_C"/>
</dbReference>
<feature type="domain" description="Pyruvate kinase C-terminal" evidence="15">
    <location>
        <begin position="329"/>
        <end position="441"/>
    </location>
</feature>
<dbReference type="Gene3D" id="3.20.20.60">
    <property type="entry name" value="Phosphoenolpyruvate-binding domains"/>
    <property type="match status" value="1"/>
</dbReference>
<dbReference type="Pfam" id="PF00224">
    <property type="entry name" value="PK"/>
    <property type="match status" value="1"/>
</dbReference>
<dbReference type="InterPro" id="IPR015793">
    <property type="entry name" value="Pyrv_Knase_brl"/>
</dbReference>
<evidence type="ECO:0000313" key="17">
    <source>
        <dbReference type="Proteomes" id="UP000193404"/>
    </source>
</evidence>
<keyword evidence="17" id="KW-1185">Reference proteome</keyword>
<evidence type="ECO:0000256" key="4">
    <source>
        <dbReference type="ARBA" id="ARBA00022679"/>
    </source>
</evidence>
<evidence type="ECO:0000259" key="15">
    <source>
        <dbReference type="Pfam" id="PF02887"/>
    </source>
</evidence>
<dbReference type="RefSeq" id="WP_148690817.1">
    <property type="nucleotide sequence ID" value="NZ_CP020477.1"/>
</dbReference>
<protein>
    <recommendedName>
        <fullName evidence="3 12">Pyruvate kinase</fullName>
        <ecNumber evidence="3 12">2.7.1.40</ecNumber>
    </recommendedName>
</protein>
<keyword evidence="7 13" id="KW-0418">Kinase</keyword>
<accession>A0A1W6JXX0</accession>
<comment type="similarity">
    <text evidence="2 13">Belongs to the pyruvate kinase family.</text>
</comment>
<dbReference type="SUPFAM" id="SSF52935">
    <property type="entry name" value="PK C-terminal domain-like"/>
    <property type="match status" value="1"/>
</dbReference>
<keyword evidence="6" id="KW-0547">Nucleotide-binding</keyword>
<evidence type="ECO:0000256" key="1">
    <source>
        <dbReference type="ARBA" id="ARBA00004997"/>
    </source>
</evidence>
<dbReference type="InterPro" id="IPR040442">
    <property type="entry name" value="Pyrv_kinase-like_dom_sf"/>
</dbReference>
<evidence type="ECO:0000256" key="2">
    <source>
        <dbReference type="ARBA" id="ARBA00008663"/>
    </source>
</evidence>
<dbReference type="EMBL" id="CP020477">
    <property type="protein sequence ID" value="ARM75060.1"/>
    <property type="molecule type" value="Genomic_DNA"/>
</dbReference>
<dbReference type="InterPro" id="IPR036918">
    <property type="entry name" value="Pyrv_Knase_C_sf"/>
</dbReference>
<evidence type="ECO:0000256" key="10">
    <source>
        <dbReference type="ARBA" id="ARBA00023152"/>
    </source>
</evidence>
<dbReference type="InterPro" id="IPR011037">
    <property type="entry name" value="Pyrv_Knase-like_insert_dom_sf"/>
</dbReference>
<evidence type="ECO:0000256" key="3">
    <source>
        <dbReference type="ARBA" id="ARBA00012142"/>
    </source>
</evidence>
<evidence type="ECO:0000259" key="14">
    <source>
        <dbReference type="Pfam" id="PF00224"/>
    </source>
</evidence>
<dbReference type="Proteomes" id="UP000193404">
    <property type="component" value="Chromosome"/>
</dbReference>
<keyword evidence="5" id="KW-0479">Metal-binding</keyword>
<name>A0A1W6JXX0_9CREN</name>
<keyword evidence="4 13" id="KW-0808">Transferase</keyword>
<evidence type="ECO:0000256" key="6">
    <source>
        <dbReference type="ARBA" id="ARBA00022741"/>
    </source>
</evidence>
<dbReference type="GO" id="GO:0000287">
    <property type="term" value="F:magnesium ion binding"/>
    <property type="evidence" value="ECO:0007669"/>
    <property type="project" value="UniProtKB-UniRule"/>
</dbReference>
<dbReference type="STRING" id="282676.B6F84_02790"/>
<keyword evidence="8" id="KW-0067">ATP-binding</keyword>
<dbReference type="GO" id="GO:0030955">
    <property type="term" value="F:potassium ion binding"/>
    <property type="evidence" value="ECO:0007669"/>
    <property type="project" value="UniProtKB-UniRule"/>
</dbReference>
<evidence type="ECO:0000256" key="13">
    <source>
        <dbReference type="RuleBase" id="RU000504"/>
    </source>
</evidence>
<dbReference type="GO" id="GO:0005524">
    <property type="term" value="F:ATP binding"/>
    <property type="evidence" value="ECO:0007669"/>
    <property type="project" value="UniProtKB-KW"/>
</dbReference>
<proteinExistence type="inferred from homology"/>
<sequence>MRNTKIIATLGPASIDKVKELSKFVDIFRLNFAHGDSESHKEYFEKIKEYSDSPVLVDLPGPKIRIGVIKDKIVLKSGDKVIFSDSEGIPVEDPLFYSGVKENSIILLADGTIKIKITKVEENHVEGTVIEGGILTSRKGINIPDIKIPSGVTQNDLNLLNEALSLGADFIGLSFVLTKDDIIKVKNIVKNKAWVIAKIEKKNAVDNLKEIIKVADGIMVARGDLGVETGLENLPFIQRKVVHESRHYGKPVILATQVLESMVNSSIPTRAEVIDIANSVSQGVDAIMLSDETAAGNFPLEAVKTLNEIITAVEKRVKTVRPPPITGDDAIAVAAVNVAEISKSKFIIVHSRSGISIIRVSRLRPKIPIIGLCPSKDLSKKLKLCWGVNPEVTNGEVNTINDIILYAENIIKKYIKENENIVIVGGDPLLQEGRTDFIKLHEIRYQ</sequence>
<keyword evidence="9 13" id="KW-0460">Magnesium</keyword>
<comment type="catalytic activity">
    <reaction evidence="13">
        <text>pyruvate + ATP = phosphoenolpyruvate + ADP + H(+)</text>
        <dbReference type="Rhea" id="RHEA:18157"/>
        <dbReference type="ChEBI" id="CHEBI:15361"/>
        <dbReference type="ChEBI" id="CHEBI:15378"/>
        <dbReference type="ChEBI" id="CHEBI:30616"/>
        <dbReference type="ChEBI" id="CHEBI:58702"/>
        <dbReference type="ChEBI" id="CHEBI:456216"/>
        <dbReference type="EC" id="2.7.1.40"/>
    </reaction>
</comment>
<dbReference type="InterPro" id="IPR015806">
    <property type="entry name" value="Pyrv_Knase_insert_dom_sf"/>
</dbReference>
<keyword evidence="11 16" id="KW-0670">Pyruvate</keyword>
<dbReference type="AlphaFoldDB" id="A0A1W6JXX0"/>
<evidence type="ECO:0000256" key="12">
    <source>
        <dbReference type="NCBIfam" id="TIGR01064"/>
    </source>
</evidence>
<dbReference type="PANTHER" id="PTHR11817">
    <property type="entry name" value="PYRUVATE KINASE"/>
    <property type="match status" value="1"/>
</dbReference>
<dbReference type="SUPFAM" id="SSF51621">
    <property type="entry name" value="Phosphoenolpyruvate/pyruvate domain"/>
    <property type="match status" value="1"/>
</dbReference>
<evidence type="ECO:0000313" key="16">
    <source>
        <dbReference type="EMBL" id="ARM75060.1"/>
    </source>
</evidence>
<dbReference type="GO" id="GO:0016301">
    <property type="term" value="F:kinase activity"/>
    <property type="evidence" value="ECO:0007669"/>
    <property type="project" value="UniProtKB-KW"/>
</dbReference>
<evidence type="ECO:0000256" key="9">
    <source>
        <dbReference type="ARBA" id="ARBA00022842"/>
    </source>
</evidence>
<dbReference type="OrthoDB" id="56298at2157"/>
<reference evidence="16 17" key="1">
    <citation type="submission" date="2017-03" db="EMBL/GenBank/DDBJ databases">
        <title>Sulfur activation and transportation mechanism of thermophilic Archaea Acidianus manzaensis YN-25.</title>
        <authorList>
            <person name="Ma Y."/>
            <person name="Yang Y."/>
            <person name="Xia J."/>
        </authorList>
    </citation>
    <scope>NUCLEOTIDE SEQUENCE [LARGE SCALE GENOMIC DNA]</scope>
    <source>
        <strain evidence="16 17">YN-25</strain>
    </source>
</reference>
<dbReference type="KEGG" id="aman:B6F84_02790"/>
<gene>
    <name evidence="16" type="ORF">B6F84_02790</name>
</gene>
<dbReference type="NCBIfam" id="TIGR01064">
    <property type="entry name" value="pyruv_kin"/>
    <property type="match status" value="1"/>
</dbReference>
<dbReference type="EC" id="2.7.1.40" evidence="3 12"/>
<dbReference type="GeneID" id="41589811"/>
<dbReference type="InterPro" id="IPR001697">
    <property type="entry name" value="Pyr_Knase"/>
</dbReference>
<organism evidence="16 17">
    <name type="scientific">Acidianus manzaensis</name>
    <dbReference type="NCBI Taxonomy" id="282676"/>
    <lineage>
        <taxon>Archaea</taxon>
        <taxon>Thermoproteota</taxon>
        <taxon>Thermoprotei</taxon>
        <taxon>Sulfolobales</taxon>
        <taxon>Sulfolobaceae</taxon>
        <taxon>Acidianus</taxon>
    </lineage>
</organism>
<dbReference type="UniPathway" id="UPA00109">
    <property type="reaction ID" value="UER00188"/>
</dbReference>
<evidence type="ECO:0000256" key="11">
    <source>
        <dbReference type="ARBA" id="ARBA00023317"/>
    </source>
</evidence>